<evidence type="ECO:0000313" key="2">
    <source>
        <dbReference type="Proteomes" id="UP000790377"/>
    </source>
</evidence>
<proteinExistence type="predicted"/>
<dbReference type="EMBL" id="MU267673">
    <property type="protein sequence ID" value="KAH7911602.1"/>
    <property type="molecule type" value="Genomic_DNA"/>
</dbReference>
<evidence type="ECO:0000313" key="1">
    <source>
        <dbReference type="EMBL" id="KAH7911602.1"/>
    </source>
</evidence>
<keyword evidence="2" id="KW-1185">Reference proteome</keyword>
<name>A0ACB8AEM4_9AGAM</name>
<dbReference type="Proteomes" id="UP000790377">
    <property type="component" value="Unassembled WGS sequence"/>
</dbReference>
<organism evidence="1 2">
    <name type="scientific">Hygrophoropsis aurantiaca</name>
    <dbReference type="NCBI Taxonomy" id="72124"/>
    <lineage>
        <taxon>Eukaryota</taxon>
        <taxon>Fungi</taxon>
        <taxon>Dikarya</taxon>
        <taxon>Basidiomycota</taxon>
        <taxon>Agaricomycotina</taxon>
        <taxon>Agaricomycetes</taxon>
        <taxon>Agaricomycetidae</taxon>
        <taxon>Boletales</taxon>
        <taxon>Coniophorineae</taxon>
        <taxon>Hygrophoropsidaceae</taxon>
        <taxon>Hygrophoropsis</taxon>
    </lineage>
</organism>
<reference evidence="1" key="1">
    <citation type="journal article" date="2021" name="New Phytol.">
        <title>Evolutionary innovations through gain and loss of genes in the ectomycorrhizal Boletales.</title>
        <authorList>
            <person name="Wu G."/>
            <person name="Miyauchi S."/>
            <person name="Morin E."/>
            <person name="Kuo A."/>
            <person name="Drula E."/>
            <person name="Varga T."/>
            <person name="Kohler A."/>
            <person name="Feng B."/>
            <person name="Cao Y."/>
            <person name="Lipzen A."/>
            <person name="Daum C."/>
            <person name="Hundley H."/>
            <person name="Pangilinan J."/>
            <person name="Johnson J."/>
            <person name="Barry K."/>
            <person name="LaButti K."/>
            <person name="Ng V."/>
            <person name="Ahrendt S."/>
            <person name="Min B."/>
            <person name="Choi I.G."/>
            <person name="Park H."/>
            <person name="Plett J.M."/>
            <person name="Magnuson J."/>
            <person name="Spatafora J.W."/>
            <person name="Nagy L.G."/>
            <person name="Henrissat B."/>
            <person name="Grigoriev I.V."/>
            <person name="Yang Z.L."/>
            <person name="Xu J."/>
            <person name="Martin F.M."/>
        </authorList>
    </citation>
    <scope>NUCLEOTIDE SEQUENCE</scope>
    <source>
        <strain evidence="1">ATCC 28755</strain>
    </source>
</reference>
<gene>
    <name evidence="1" type="ORF">BJ138DRAFT_1113093</name>
</gene>
<sequence>MSTSAFPDLEEGPPSHLPRKVFKGHTQVVWSVAYFRNSKRIASGSRDTTVRIWDAESGQQDGESMVHDRQVQSMAVSPDERKLVSGGNGQVYLWDLERRAMMWKTEEANGRRVAFSPDGQFIAASRDKEIVLLDVEFGKPTKERLRFGESVSCLSFSPDGTLLAVGSDELDGTVRVYDAVSGGTVVGPFNAHMDGVTSLVFTPRGQQFITSSRDGSIRVWDSTTRLEIGKPMLGHEIYIREIALSPDGQRVASGSPDRSVRVWDLNTRRQLGDALQGALRFYSVAWSPDGRSVAAGDVRGDLYLWDVAPLEVAIPAPVVTAGNAVLPITSRSRTSSLSSSLLDLPAGAPRQSKPNNRSHDDFFGSLFEPPEDSTTPGDVAEHHPAPASRFRPLLDRLWKQLSALVPGAHSKPRQGRDDPHEMHSIQPQPSPISTRPTHVPNMQPPPTNKHPRTPTSQAVKVSAGYGFNRTHAATSDEDDEVPCCDYICFYAPFVYPASYIYPPGYRPAWSDWNALTDGTSKVIVPNSINTIRR</sequence>
<accession>A0ACB8AEM4</accession>
<comment type="caution">
    <text evidence="1">The sequence shown here is derived from an EMBL/GenBank/DDBJ whole genome shotgun (WGS) entry which is preliminary data.</text>
</comment>
<protein>
    <submittedName>
        <fullName evidence="1">Quinon protein alcohol dehydrogenase-like superfamily</fullName>
    </submittedName>
</protein>